<protein>
    <submittedName>
        <fullName evidence="1">Uncharacterized protein</fullName>
    </submittedName>
</protein>
<reference evidence="1 2" key="1">
    <citation type="submission" date="2019-04" db="EMBL/GenBank/DDBJ databases">
        <title>Comparative genomics and transcriptomics to analyze fruiting body development in filamentous ascomycetes.</title>
        <authorList>
            <consortium name="DOE Joint Genome Institute"/>
            <person name="Lutkenhaus R."/>
            <person name="Traeger S."/>
            <person name="Breuer J."/>
            <person name="Kuo A."/>
            <person name="Lipzen A."/>
            <person name="Pangilinan J."/>
            <person name="Dilworth D."/>
            <person name="Sandor L."/>
            <person name="Poggeler S."/>
            <person name="Barry K."/>
            <person name="Grigoriev I.V."/>
            <person name="Nowrousian M."/>
        </authorList>
    </citation>
    <scope>NUCLEOTIDE SEQUENCE [LARGE SCALE GENOMIC DNA]</scope>
    <source>
        <strain evidence="1 2">CBS 389.68</strain>
    </source>
</reference>
<proteinExistence type="predicted"/>
<keyword evidence="2" id="KW-1185">Reference proteome</keyword>
<name>A0A4S2MTQ9_9PEZI</name>
<accession>A0A4S2MTQ9</accession>
<sequence length="81" mass="8539">MTGTLLTAGVAGTVDGAAEVIFFENAITRMCIAGGLSEGQGSVTSPIICLNPEIGYEDGEMRCSERRRASVAMEELREGLQ</sequence>
<dbReference type="InParanoid" id="A0A4S2MTQ9"/>
<dbReference type="Proteomes" id="UP000298138">
    <property type="component" value="Unassembled WGS sequence"/>
</dbReference>
<evidence type="ECO:0000313" key="2">
    <source>
        <dbReference type="Proteomes" id="UP000298138"/>
    </source>
</evidence>
<dbReference type="AlphaFoldDB" id="A0A4S2MTQ9"/>
<gene>
    <name evidence="1" type="ORF">EX30DRAFT_341987</name>
</gene>
<organism evidence="1 2">
    <name type="scientific">Ascodesmis nigricans</name>
    <dbReference type="NCBI Taxonomy" id="341454"/>
    <lineage>
        <taxon>Eukaryota</taxon>
        <taxon>Fungi</taxon>
        <taxon>Dikarya</taxon>
        <taxon>Ascomycota</taxon>
        <taxon>Pezizomycotina</taxon>
        <taxon>Pezizomycetes</taxon>
        <taxon>Pezizales</taxon>
        <taxon>Ascodesmidaceae</taxon>
        <taxon>Ascodesmis</taxon>
    </lineage>
</organism>
<evidence type="ECO:0000313" key="1">
    <source>
        <dbReference type="EMBL" id="TGZ79902.1"/>
    </source>
</evidence>
<dbReference type="EMBL" id="ML220128">
    <property type="protein sequence ID" value="TGZ79902.1"/>
    <property type="molecule type" value="Genomic_DNA"/>
</dbReference>